<dbReference type="EMBL" id="JAOJ01000002">
    <property type="protein sequence ID" value="EUA69565.1"/>
    <property type="molecule type" value="Genomic_DNA"/>
</dbReference>
<evidence type="ECO:0000313" key="2">
    <source>
        <dbReference type="EMBL" id="EUA69565.1"/>
    </source>
</evidence>
<feature type="region of interest" description="Disordered" evidence="1">
    <location>
        <begin position="1"/>
        <end position="37"/>
    </location>
</feature>
<evidence type="ECO:0000256" key="1">
    <source>
        <dbReference type="SAM" id="MobiDB-lite"/>
    </source>
</evidence>
<dbReference type="Proteomes" id="UP000023351">
    <property type="component" value="Unassembled WGS sequence"/>
</dbReference>
<sequence>MLIVKPSPLDTRPHDCPTIGQPVLDIMDHPTPARADL</sequence>
<evidence type="ECO:0000313" key="3">
    <source>
        <dbReference type="Proteomes" id="UP000023351"/>
    </source>
</evidence>
<comment type="caution">
    <text evidence="2">The sequence shown here is derived from an EMBL/GenBank/DDBJ whole genome shotgun (WGS) entry which is preliminary data.</text>
</comment>
<accession>X8DPY8</accession>
<organism evidence="2 3">
    <name type="scientific">Mycobacteroides abscessus subsp. bolletii 1513</name>
    <dbReference type="NCBI Taxonomy" id="1299321"/>
    <lineage>
        <taxon>Bacteria</taxon>
        <taxon>Bacillati</taxon>
        <taxon>Actinomycetota</taxon>
        <taxon>Actinomycetes</taxon>
        <taxon>Mycobacteriales</taxon>
        <taxon>Mycobacteriaceae</taxon>
        <taxon>Mycobacteroides</taxon>
        <taxon>Mycobacteroides abscessus</taxon>
    </lineage>
</organism>
<name>X8DPY8_9MYCO</name>
<proteinExistence type="predicted"/>
<dbReference type="AlphaFoldDB" id="X8DPY8"/>
<protein>
    <submittedName>
        <fullName evidence="2">Uncharacterized protein</fullName>
    </submittedName>
</protein>
<gene>
    <name evidence="2" type="ORF">I540_0868</name>
</gene>
<reference evidence="2 3" key="1">
    <citation type="submission" date="2013-12" db="EMBL/GenBank/DDBJ databases">
        <authorList>
            <person name="Zelazny A."/>
            <person name="Olivier K."/>
            <person name="Holland S."/>
            <person name="Lenaerts A."/>
            <person name="Ordway D."/>
            <person name="DeGroote M.A."/>
            <person name="Parker T."/>
            <person name="Sizemore C."/>
            <person name="Tallon L.J."/>
            <person name="Sadzewicz L.K."/>
            <person name="Sengamalay N."/>
            <person name="Fraser C.M."/>
            <person name="Hine E."/>
            <person name="Shefchek K.A."/>
            <person name="Das S.P."/>
            <person name="Tettelin H."/>
        </authorList>
    </citation>
    <scope>NUCLEOTIDE SEQUENCE [LARGE SCALE GENOMIC DNA]</scope>
    <source>
        <strain evidence="2 3">1513</strain>
    </source>
</reference>